<dbReference type="Gene3D" id="3.10.450.50">
    <property type="match status" value="1"/>
</dbReference>
<organism evidence="2 4">
    <name type="scientific">Polarella glacialis</name>
    <name type="common">Dinoflagellate</name>
    <dbReference type="NCBI Taxonomy" id="89957"/>
    <lineage>
        <taxon>Eukaryota</taxon>
        <taxon>Sar</taxon>
        <taxon>Alveolata</taxon>
        <taxon>Dinophyceae</taxon>
        <taxon>Suessiales</taxon>
        <taxon>Suessiaceae</taxon>
        <taxon>Polarella</taxon>
    </lineage>
</organism>
<protein>
    <recommendedName>
        <fullName evidence="1">YchJ-like middle NTF2-like domain-containing protein</fullName>
    </recommendedName>
</protein>
<accession>A0A813HV90</accession>
<dbReference type="Proteomes" id="UP000626109">
    <property type="component" value="Unassembled WGS sequence"/>
</dbReference>
<dbReference type="AlphaFoldDB" id="A0A813HV90"/>
<dbReference type="SUPFAM" id="SSF54427">
    <property type="entry name" value="NTF2-like"/>
    <property type="match status" value="1"/>
</dbReference>
<evidence type="ECO:0000259" key="1">
    <source>
        <dbReference type="Pfam" id="PF17775"/>
    </source>
</evidence>
<dbReference type="EMBL" id="CAJNNW010031739">
    <property type="protein sequence ID" value="CAE8708706.1"/>
    <property type="molecule type" value="Genomic_DNA"/>
</dbReference>
<dbReference type="InterPro" id="IPR048469">
    <property type="entry name" value="YchJ-like_M"/>
</dbReference>
<dbReference type="OrthoDB" id="436006at2759"/>
<comment type="caution">
    <text evidence="2">The sequence shown here is derived from an EMBL/GenBank/DDBJ whole genome shotgun (WGS) entry which is preliminary data.</text>
</comment>
<dbReference type="Proteomes" id="UP000654075">
    <property type="component" value="Unassembled WGS sequence"/>
</dbReference>
<evidence type="ECO:0000313" key="4">
    <source>
        <dbReference type="Proteomes" id="UP000654075"/>
    </source>
</evidence>
<dbReference type="InterPro" id="IPR032710">
    <property type="entry name" value="NTF2-like_dom_sf"/>
</dbReference>
<reference evidence="2" key="1">
    <citation type="submission" date="2021-02" db="EMBL/GenBank/DDBJ databases">
        <authorList>
            <person name="Dougan E. K."/>
            <person name="Rhodes N."/>
            <person name="Thang M."/>
            <person name="Chan C."/>
        </authorList>
    </citation>
    <scope>NUCLEOTIDE SEQUENCE</scope>
</reference>
<feature type="domain" description="YchJ-like middle NTF2-like" evidence="1">
    <location>
        <begin position="13"/>
        <end position="119"/>
    </location>
</feature>
<dbReference type="Pfam" id="PF17775">
    <property type="entry name" value="YchJ_M-like"/>
    <property type="match status" value="1"/>
</dbReference>
<keyword evidence="4" id="KW-1185">Reference proteome</keyword>
<gene>
    <name evidence="2" type="ORF">PGLA1383_LOCUS56783</name>
    <name evidence="3" type="ORF">PGLA2088_LOCUS35053</name>
</gene>
<name>A0A813HV90_POLGL</name>
<dbReference type="EMBL" id="CAJNNV010033142">
    <property type="protein sequence ID" value="CAE8642273.1"/>
    <property type="molecule type" value="Genomic_DNA"/>
</dbReference>
<evidence type="ECO:0000313" key="2">
    <source>
        <dbReference type="EMBL" id="CAE8642273.1"/>
    </source>
</evidence>
<proteinExistence type="predicted"/>
<sequence length="131" mass="14812">MVDDILKGKKAASPEAIMRARFTALRFKDPNFLAATEKDEFLTVQKRTDQWATLLGLKESGFFDKILNMGSKIEALKDADTFELIYADEDEVEFKIGCVGGKVLHERSSFSPDRKWGFVYSGNSKFGEWSS</sequence>
<evidence type="ECO:0000313" key="3">
    <source>
        <dbReference type="EMBL" id="CAE8708706.1"/>
    </source>
</evidence>